<dbReference type="EMBL" id="CM043790">
    <property type="protein sequence ID" value="KAI4825160.1"/>
    <property type="molecule type" value="Genomic_DNA"/>
</dbReference>
<proteinExistence type="predicted"/>
<evidence type="ECO:0000313" key="1">
    <source>
        <dbReference type="EMBL" id="KAI4825160.1"/>
    </source>
</evidence>
<evidence type="ECO:0000313" key="2">
    <source>
        <dbReference type="Proteomes" id="UP001057452"/>
    </source>
</evidence>
<protein>
    <submittedName>
        <fullName evidence="1">Uncharacterized protein</fullName>
    </submittedName>
</protein>
<name>A0ACB9XEQ3_CHAAC</name>
<comment type="caution">
    <text evidence="1">The sequence shown here is derived from an EMBL/GenBank/DDBJ whole genome shotgun (WGS) entry which is preliminary data.</text>
</comment>
<reference evidence="1" key="1">
    <citation type="submission" date="2022-05" db="EMBL/GenBank/DDBJ databases">
        <title>Chromosome-level genome of Chaenocephalus aceratus.</title>
        <authorList>
            <person name="Park H."/>
        </authorList>
    </citation>
    <scope>NUCLEOTIDE SEQUENCE</scope>
    <source>
        <strain evidence="1">KU_202001</strain>
    </source>
</reference>
<sequence>MLVERRGRTECVCGVWCVCVCVCVCVGVCVWCVCVCRFNLDPELKATDEMLWEALEIAQLKPIVKSLPGGLDAMVTEGGENFSRVRDSCSVWPEPS</sequence>
<dbReference type="Proteomes" id="UP001057452">
    <property type="component" value="Chromosome 6"/>
</dbReference>
<gene>
    <name evidence="1" type="ORF">KUCAC02_020857</name>
</gene>
<accession>A0ACB9XEQ3</accession>
<organism evidence="1 2">
    <name type="scientific">Chaenocephalus aceratus</name>
    <name type="common">Blackfin icefish</name>
    <name type="synonym">Chaenichthys aceratus</name>
    <dbReference type="NCBI Taxonomy" id="36190"/>
    <lineage>
        <taxon>Eukaryota</taxon>
        <taxon>Metazoa</taxon>
        <taxon>Chordata</taxon>
        <taxon>Craniata</taxon>
        <taxon>Vertebrata</taxon>
        <taxon>Euteleostomi</taxon>
        <taxon>Actinopterygii</taxon>
        <taxon>Neopterygii</taxon>
        <taxon>Teleostei</taxon>
        <taxon>Neoteleostei</taxon>
        <taxon>Acanthomorphata</taxon>
        <taxon>Eupercaria</taxon>
        <taxon>Perciformes</taxon>
        <taxon>Notothenioidei</taxon>
        <taxon>Channichthyidae</taxon>
        <taxon>Chaenocephalus</taxon>
    </lineage>
</organism>
<keyword evidence="2" id="KW-1185">Reference proteome</keyword>